<dbReference type="AlphaFoldDB" id="A0A5C4U4X9"/>
<comment type="caution">
    <text evidence="1">The sequence shown here is derived from an EMBL/GenBank/DDBJ whole genome shotgun (WGS) entry which is preliminary data.</text>
</comment>
<evidence type="ECO:0000313" key="2">
    <source>
        <dbReference type="Proteomes" id="UP000312032"/>
    </source>
</evidence>
<gene>
    <name evidence="1" type="ORF">FHE74_03990</name>
</gene>
<dbReference type="Proteomes" id="UP000312032">
    <property type="component" value="Unassembled WGS sequence"/>
</dbReference>
<sequence>MESSTSKAQTGGVVLGMVLTAHREAPEQLAKNVPGAQLNDNVFAVEVDGISVFLAPVQREYSNEDVLNNIHPVFTSEDEMQAIAEHEGHLIVTAASFADTPAARLDVARAHQKVLKTLARSEQVVAYYREGTTFGPAALQQAVQEDPPVRLSCPVWVWQGEEGVTAYTFGLHEWGLPELQVVDSQASPVEVMAHIEDLAGLLLVGGAVPDNLVEKQSRWLVAEADALNLSL</sequence>
<protein>
    <submittedName>
        <fullName evidence="1">Uncharacterized protein</fullName>
    </submittedName>
</protein>
<dbReference type="RefSeq" id="WP_139465220.1">
    <property type="nucleotide sequence ID" value="NZ_VDHJ01000005.1"/>
</dbReference>
<keyword evidence="2" id="KW-1185">Reference proteome</keyword>
<organism evidence="1 2">
    <name type="scientific">Corynebacterium tapiri</name>
    <dbReference type="NCBI Taxonomy" id="1448266"/>
    <lineage>
        <taxon>Bacteria</taxon>
        <taxon>Bacillati</taxon>
        <taxon>Actinomycetota</taxon>
        <taxon>Actinomycetes</taxon>
        <taxon>Mycobacteriales</taxon>
        <taxon>Corynebacteriaceae</taxon>
        <taxon>Corynebacterium</taxon>
    </lineage>
</organism>
<reference evidence="1 2" key="1">
    <citation type="submission" date="2019-06" db="EMBL/GenBank/DDBJ databases">
        <authorList>
            <person name="Li J."/>
        </authorList>
    </citation>
    <scope>NUCLEOTIDE SEQUENCE [LARGE SCALE GENOMIC DNA]</scope>
    <source>
        <strain evidence="1 2">LMG 28165</strain>
    </source>
</reference>
<proteinExistence type="predicted"/>
<dbReference type="EMBL" id="VDHJ01000005">
    <property type="protein sequence ID" value="TNL98375.1"/>
    <property type="molecule type" value="Genomic_DNA"/>
</dbReference>
<accession>A0A5C4U4X9</accession>
<dbReference type="OrthoDB" id="4428067at2"/>
<name>A0A5C4U4X9_9CORY</name>
<evidence type="ECO:0000313" key="1">
    <source>
        <dbReference type="EMBL" id="TNL98375.1"/>
    </source>
</evidence>